<name>A0ABQ9UN16_SAGOE</name>
<dbReference type="Pfam" id="PF15205">
    <property type="entry name" value="PLAC9"/>
    <property type="match status" value="1"/>
</dbReference>
<dbReference type="PANTHER" id="PTHR37355">
    <property type="entry name" value="PLACENTA-SPECIFIC PROTEIN 9"/>
    <property type="match status" value="1"/>
</dbReference>
<gene>
    <name evidence="2" type="ORF">P7K49_023656</name>
</gene>
<feature type="region of interest" description="Disordered" evidence="1">
    <location>
        <begin position="65"/>
        <end position="108"/>
    </location>
</feature>
<dbReference type="Proteomes" id="UP001266305">
    <property type="component" value="Unassembled WGS sequence"/>
</dbReference>
<dbReference type="EMBL" id="JASSZA010000011">
    <property type="protein sequence ID" value="KAK2098205.1"/>
    <property type="molecule type" value="Genomic_DNA"/>
</dbReference>
<protein>
    <submittedName>
        <fullName evidence="2">Uncharacterized protein</fullName>
    </submittedName>
</protein>
<keyword evidence="3" id="KW-1185">Reference proteome</keyword>
<dbReference type="PANTHER" id="PTHR37355:SF1">
    <property type="entry name" value="PLACENTA-SPECIFIC PROTEIN 9"/>
    <property type="match status" value="1"/>
</dbReference>
<organism evidence="2 3">
    <name type="scientific">Saguinus oedipus</name>
    <name type="common">Cotton-top tamarin</name>
    <name type="synonym">Oedipomidas oedipus</name>
    <dbReference type="NCBI Taxonomy" id="9490"/>
    <lineage>
        <taxon>Eukaryota</taxon>
        <taxon>Metazoa</taxon>
        <taxon>Chordata</taxon>
        <taxon>Craniata</taxon>
        <taxon>Vertebrata</taxon>
        <taxon>Euteleostomi</taxon>
        <taxon>Mammalia</taxon>
        <taxon>Eutheria</taxon>
        <taxon>Euarchontoglires</taxon>
        <taxon>Primates</taxon>
        <taxon>Haplorrhini</taxon>
        <taxon>Platyrrhini</taxon>
        <taxon>Cebidae</taxon>
        <taxon>Callitrichinae</taxon>
        <taxon>Saguinus</taxon>
    </lineage>
</organism>
<evidence type="ECO:0000313" key="2">
    <source>
        <dbReference type="EMBL" id="KAK2098205.1"/>
    </source>
</evidence>
<reference evidence="2 3" key="1">
    <citation type="submission" date="2023-05" db="EMBL/GenBank/DDBJ databases">
        <title>B98-5 Cell Line De Novo Hybrid Assembly: An Optical Mapping Approach.</title>
        <authorList>
            <person name="Kananen K."/>
            <person name="Auerbach J.A."/>
            <person name="Kautto E."/>
            <person name="Blachly J.S."/>
        </authorList>
    </citation>
    <scope>NUCLEOTIDE SEQUENCE [LARGE SCALE GENOMIC DNA]</scope>
    <source>
        <strain evidence="2">B95-8</strain>
        <tissue evidence="2">Cell line</tissue>
    </source>
</reference>
<comment type="caution">
    <text evidence="2">The sequence shown here is derived from an EMBL/GenBank/DDBJ whole genome shotgun (WGS) entry which is preliminary data.</text>
</comment>
<evidence type="ECO:0000313" key="3">
    <source>
        <dbReference type="Proteomes" id="UP001266305"/>
    </source>
</evidence>
<accession>A0ABQ9UN16</accession>
<dbReference type="InterPro" id="IPR027941">
    <property type="entry name" value="PLAC9"/>
</dbReference>
<evidence type="ECO:0000256" key="1">
    <source>
        <dbReference type="SAM" id="MobiDB-lite"/>
    </source>
</evidence>
<proteinExistence type="predicted"/>
<sequence>MAMQRRLEVVEEMVEKTVEHLATEVKGLLGLLEELAWNLPPGPFSPAPDLLGEGEQCRWQRTASQLLSSGAGQARQWRRLDSREGPSAPGDGRGTASPLLPNPHPVAAAQCQDKIRKEPALDIISTHPSEEKLPPSLAFSGLKLLSSFHFPLRSPSCSTPKPSGKTAPH</sequence>